<reference evidence="4 5" key="1">
    <citation type="submission" date="2015-12" db="EMBL/GenBank/DDBJ databases">
        <title>Dictyostelia acquired genes for synthesis and detection of signals that induce cell-type specialization by lateral gene transfer from prokaryotes.</title>
        <authorList>
            <person name="Gloeckner G."/>
            <person name="Schaap P."/>
        </authorList>
    </citation>
    <scope>NUCLEOTIDE SEQUENCE [LARGE SCALE GENOMIC DNA]</scope>
    <source>
        <strain evidence="4 5">TK</strain>
    </source>
</reference>
<evidence type="ECO:0000313" key="5">
    <source>
        <dbReference type="Proteomes" id="UP000076078"/>
    </source>
</evidence>
<evidence type="ECO:0000256" key="2">
    <source>
        <dbReference type="ARBA" id="ARBA00006705"/>
    </source>
</evidence>
<dbReference type="InParanoid" id="A0A151ZRZ1"/>
<dbReference type="OMA" id="QFPQFFN"/>
<evidence type="ECO:0000313" key="4">
    <source>
        <dbReference type="EMBL" id="KYQ96763.1"/>
    </source>
</evidence>
<comment type="caution">
    <text evidence="4">The sequence shown here is derived from an EMBL/GenBank/DDBJ whole genome shotgun (WGS) entry which is preliminary data.</text>
</comment>
<name>A0A151ZRZ1_TIELA</name>
<protein>
    <submittedName>
        <fullName evidence="4">Integrator complex subunit 2</fullName>
    </submittedName>
</protein>
<evidence type="ECO:0000256" key="1">
    <source>
        <dbReference type="ARBA" id="ARBA00004123"/>
    </source>
</evidence>
<dbReference type="Pfam" id="PF14750">
    <property type="entry name" value="INTS2"/>
    <property type="match status" value="1"/>
</dbReference>
<dbReference type="PANTHER" id="PTHR28608:SF1">
    <property type="entry name" value="INTEGRATOR COMPLEX SUBUNIT 2"/>
    <property type="match status" value="1"/>
</dbReference>
<dbReference type="InterPro" id="IPR029321">
    <property type="entry name" value="INTS2"/>
</dbReference>
<keyword evidence="5" id="KW-1185">Reference proteome</keyword>
<dbReference type="FunCoup" id="A0A151ZRZ1">
    <property type="interactions" value="411"/>
</dbReference>
<sequence>MKNPKISNKNIYDTLICGNIQQLLRLYSKSSEIENKMEIFIPYLYVLSHCKSDFKELLYQSSLPNVKVLLSTVISYDDISNDTKELSQLETFIENEIQIRKKLSHLDITKKDTFIDQIDNPRSTFENGQPLVKLKLILSDLIGLIDYYDRLTQSINGNSSTVSQIPYEPMFLDTFIYYNEISVIIILIYRWFIKVLDQKKIIVSLMMLNQSPGLLIKSLLANNPNQYKEILDLILGSLNVAYADTLRKIILEICDLSQYSCRYIRRNLFQRQILPELVFTITSAYIHDEIELLGSIISNRSDSKWIKDYLSQSAQFNRDLSSFNEIRDSLMTSLENISNNNADPDEPFTIKSILRLYCALNGLLGLKINQQEITICLALIDKPNFKFFSKLYLCFLLTCEGLVKIAQPKKVVESLQHLSKNGDCDELLLLISIYFHTHQLPNIVTIVKNILGFKPSIHTESLNQIGEIITKEIFTEPLVSSKTSILPIKENLNNNDNFISIQCIYHLLSERIFEKYEIDVGEWICNQILKSTTPIHYLLPSCVDQLVKNIIEPTIVPISSSTIGQQQQQQQQSFYMKRIPESFILAAIKSPPSSNRELVQLMAVYLALRYNDSVLKYKTDHKGKLLNSTIENTQVKEYSCEFLSKLPIQGSLSLIFSKKSEYFYIIPPFLYLISSQFPQFFNIGLLLLEEESNSNELIERFVPQFYFNNVEVNIQYIIQLIKNTKQQPTGVLLLLKYLNYLSTEELCDYSLPLVEHLLPILIRERFNMVAVESLISPFTEIWSRVFQSQQAELALKTINILISLSLDDDQQTDEMSSPLVTNNYSQMDIMTDPLLVFRSHKSVFLCPPLLKILIQILYFFMVSSKKNLQNLIQVSNNQTKQEEYTTLILTQESSIIQILLEICVIDRISLKSIYNQNDKDSCDLGDIEEIKCHICTFIHQIFIEKPLIIKLIHFQGYLPQLLPITVTHIPSMHICFEFLPELLNQPSLEKQIFSIHLLSYLCEKYPIPKSLKICKISINRIVMNLQSNSPTTEKENFIQHILPSIIRITSVFPMLAEDYFQILLEQLPITKNSFIFQQPFKPNQTQNWRQYTLNKEDKLLSKFEQDIHNTIQIIIKNISK</sequence>
<dbReference type="EMBL" id="LODT01000021">
    <property type="protein sequence ID" value="KYQ96763.1"/>
    <property type="molecule type" value="Genomic_DNA"/>
</dbReference>
<dbReference type="STRING" id="361077.A0A151ZRZ1"/>
<dbReference type="OrthoDB" id="70899at2759"/>
<gene>
    <name evidence="4" type="ORF">DLAC_04061</name>
</gene>
<proteinExistence type="inferred from homology"/>
<keyword evidence="3" id="KW-0539">Nucleus</keyword>
<dbReference type="PRINTS" id="PR02105">
    <property type="entry name" value="INTSUBUNIT2"/>
</dbReference>
<dbReference type="GO" id="GO:0034472">
    <property type="term" value="P:snRNA 3'-end processing"/>
    <property type="evidence" value="ECO:0007669"/>
    <property type="project" value="TreeGrafter"/>
</dbReference>
<dbReference type="InterPro" id="IPR026236">
    <property type="entry name" value="Int2_metazoa"/>
</dbReference>
<dbReference type="PANTHER" id="PTHR28608">
    <property type="entry name" value="INTEGRATOR COMPLEX SUBUNIT 2"/>
    <property type="match status" value="1"/>
</dbReference>
<comment type="subcellular location">
    <subcellularLocation>
        <location evidence="1">Nucleus</location>
    </subcellularLocation>
</comment>
<comment type="similarity">
    <text evidence="2">Belongs to the Integrator subunit 2 family.</text>
</comment>
<dbReference type="AlphaFoldDB" id="A0A151ZRZ1"/>
<organism evidence="4 5">
    <name type="scientific">Tieghemostelium lacteum</name>
    <name type="common">Slime mold</name>
    <name type="synonym">Dictyostelium lacteum</name>
    <dbReference type="NCBI Taxonomy" id="361077"/>
    <lineage>
        <taxon>Eukaryota</taxon>
        <taxon>Amoebozoa</taxon>
        <taxon>Evosea</taxon>
        <taxon>Eumycetozoa</taxon>
        <taxon>Dictyostelia</taxon>
        <taxon>Dictyosteliales</taxon>
        <taxon>Raperosteliaceae</taxon>
        <taxon>Tieghemostelium</taxon>
    </lineage>
</organism>
<dbReference type="GO" id="GO:0032039">
    <property type="term" value="C:integrator complex"/>
    <property type="evidence" value="ECO:0007669"/>
    <property type="project" value="InterPro"/>
</dbReference>
<accession>A0A151ZRZ1</accession>
<dbReference type="Proteomes" id="UP000076078">
    <property type="component" value="Unassembled WGS sequence"/>
</dbReference>
<evidence type="ECO:0000256" key="3">
    <source>
        <dbReference type="ARBA" id="ARBA00023242"/>
    </source>
</evidence>